<keyword evidence="2" id="KW-0547">Nucleotide-binding</keyword>
<name>A0A7Z7LEM4_9BACT</name>
<dbReference type="CDD" id="cd03257">
    <property type="entry name" value="ABC_NikE_OppD_transporters"/>
    <property type="match status" value="1"/>
</dbReference>
<dbReference type="EMBL" id="LS974202">
    <property type="protein sequence ID" value="SSC12446.1"/>
    <property type="molecule type" value="Genomic_DNA"/>
</dbReference>
<dbReference type="Gene3D" id="3.40.50.300">
    <property type="entry name" value="P-loop containing nucleotide triphosphate hydrolases"/>
    <property type="match status" value="1"/>
</dbReference>
<dbReference type="InterPro" id="IPR017871">
    <property type="entry name" value="ABC_transporter-like_CS"/>
</dbReference>
<dbReference type="KEGG" id="minf:MESINF_0997"/>
<dbReference type="PROSITE" id="PS50893">
    <property type="entry name" value="ABC_TRANSPORTER_2"/>
    <property type="match status" value="1"/>
</dbReference>
<proteinExistence type="predicted"/>
<gene>
    <name evidence="5" type="primary">oppD</name>
    <name evidence="5" type="ORF">MESINF_0997</name>
</gene>
<dbReference type="Proteomes" id="UP000250796">
    <property type="component" value="Chromosome MESINF"/>
</dbReference>
<sequence>MPLLQMKNVNINYRLKNRQVRAVRDFTLDINEGDIVGVIGESGSGKSTLAHGLMRILPGNGYLEASTITLNGKDILNISDSEFRKLRWVEMSIVFQKAMSALSPVHKIFGQMYDAILAHKPETGKEEAIKKLEKLLAVVNLPRKALDMYPHELSGGMMQRMMISLGLIFNPKLVILDEVTTALDVITQGQLLDEIKRLVKEFGLTVMMITHDIGVVNELCTKIAILYAGELLEYGDVKDVIFKPLNPYTKALVESHPDLNPHGGGLRGIPGTLPDLSNPPEGCIFYDRCTCRLDRCREEKPELRDFNNRKVKCFKAGEFNG</sequence>
<dbReference type="GO" id="GO:0015833">
    <property type="term" value="P:peptide transport"/>
    <property type="evidence" value="ECO:0007669"/>
    <property type="project" value="InterPro"/>
</dbReference>
<dbReference type="Pfam" id="PF00005">
    <property type="entry name" value="ABC_tran"/>
    <property type="match status" value="1"/>
</dbReference>
<feature type="domain" description="ABC transporter" evidence="4">
    <location>
        <begin position="6"/>
        <end position="253"/>
    </location>
</feature>
<dbReference type="InterPro" id="IPR003439">
    <property type="entry name" value="ABC_transporter-like_ATP-bd"/>
</dbReference>
<dbReference type="PANTHER" id="PTHR43067:SF3">
    <property type="entry name" value="MALTOSE ABC TRANSPORTER, ATP-BINDING PROTEIN"/>
    <property type="match status" value="1"/>
</dbReference>
<dbReference type="SUPFAM" id="SSF52540">
    <property type="entry name" value="P-loop containing nucleoside triphosphate hydrolases"/>
    <property type="match status" value="1"/>
</dbReference>
<keyword evidence="6" id="KW-1185">Reference proteome</keyword>
<dbReference type="GO" id="GO:0016887">
    <property type="term" value="F:ATP hydrolysis activity"/>
    <property type="evidence" value="ECO:0007669"/>
    <property type="project" value="InterPro"/>
</dbReference>
<dbReference type="AlphaFoldDB" id="A0A7Z7LEM4"/>
<dbReference type="Pfam" id="PF08352">
    <property type="entry name" value="oligo_HPY"/>
    <property type="match status" value="1"/>
</dbReference>
<protein>
    <submittedName>
        <fullName evidence="5">Oligopeptide transport ATP-binding protein OppD</fullName>
    </submittedName>
</protein>
<keyword evidence="1" id="KW-0813">Transport</keyword>
<reference evidence="5 6" key="1">
    <citation type="submission" date="2017-01" db="EMBL/GenBank/DDBJ databases">
        <authorList>
            <person name="Erauso G."/>
        </authorList>
    </citation>
    <scope>NUCLEOTIDE SEQUENCE [LARGE SCALE GENOMIC DNA]</scope>
    <source>
        <strain evidence="5">MESINF1</strain>
    </source>
</reference>
<evidence type="ECO:0000256" key="3">
    <source>
        <dbReference type="ARBA" id="ARBA00022840"/>
    </source>
</evidence>
<evidence type="ECO:0000256" key="1">
    <source>
        <dbReference type="ARBA" id="ARBA00022448"/>
    </source>
</evidence>
<dbReference type="GO" id="GO:0005524">
    <property type="term" value="F:ATP binding"/>
    <property type="evidence" value="ECO:0007669"/>
    <property type="project" value="UniProtKB-KW"/>
</dbReference>
<dbReference type="InterPro" id="IPR027417">
    <property type="entry name" value="P-loop_NTPase"/>
</dbReference>
<evidence type="ECO:0000256" key="2">
    <source>
        <dbReference type="ARBA" id="ARBA00022741"/>
    </source>
</evidence>
<accession>A0A7Z7LEM4</accession>
<dbReference type="PANTHER" id="PTHR43067">
    <property type="entry name" value="OLIGOPEPTIDE/DIPEPTIDE ABC TRANSPORTER, ATPASE SUBUNIT"/>
    <property type="match status" value="1"/>
</dbReference>
<dbReference type="InterPro" id="IPR003593">
    <property type="entry name" value="AAA+_ATPase"/>
</dbReference>
<dbReference type="RefSeq" id="WP_169698766.1">
    <property type="nucleotide sequence ID" value="NZ_LS974202.1"/>
</dbReference>
<evidence type="ECO:0000259" key="4">
    <source>
        <dbReference type="PROSITE" id="PS50893"/>
    </source>
</evidence>
<dbReference type="PROSITE" id="PS00211">
    <property type="entry name" value="ABC_TRANSPORTER_1"/>
    <property type="match status" value="1"/>
</dbReference>
<keyword evidence="3 5" id="KW-0067">ATP-binding</keyword>
<dbReference type="InterPro" id="IPR013563">
    <property type="entry name" value="Oligopep_ABC_C"/>
</dbReference>
<dbReference type="SMART" id="SM00382">
    <property type="entry name" value="AAA"/>
    <property type="match status" value="1"/>
</dbReference>
<dbReference type="FunFam" id="3.40.50.300:FF:000016">
    <property type="entry name" value="Oligopeptide ABC transporter ATP-binding component"/>
    <property type="match status" value="1"/>
</dbReference>
<organism evidence="5 6">
    <name type="scientific">Mesotoga infera</name>
    <dbReference type="NCBI Taxonomy" id="1236046"/>
    <lineage>
        <taxon>Bacteria</taxon>
        <taxon>Thermotogati</taxon>
        <taxon>Thermotogota</taxon>
        <taxon>Thermotogae</taxon>
        <taxon>Kosmotogales</taxon>
        <taxon>Kosmotogaceae</taxon>
        <taxon>Mesotoga</taxon>
    </lineage>
</organism>
<evidence type="ECO:0000313" key="5">
    <source>
        <dbReference type="EMBL" id="SSC12446.1"/>
    </source>
</evidence>
<dbReference type="NCBIfam" id="TIGR01727">
    <property type="entry name" value="oligo_HPY"/>
    <property type="match status" value="1"/>
</dbReference>
<evidence type="ECO:0000313" key="6">
    <source>
        <dbReference type="Proteomes" id="UP000250796"/>
    </source>
</evidence>